<dbReference type="EMBL" id="FUZA01000001">
    <property type="protein sequence ID" value="SKB43174.1"/>
    <property type="molecule type" value="Genomic_DNA"/>
</dbReference>
<dbReference type="InterPro" id="IPR020904">
    <property type="entry name" value="Sc_DH/Rdtase_CS"/>
</dbReference>
<reference evidence="4" key="1">
    <citation type="submission" date="2017-02" db="EMBL/GenBank/DDBJ databases">
        <authorList>
            <person name="Varghese N."/>
            <person name="Submissions S."/>
        </authorList>
    </citation>
    <scope>NUCLEOTIDE SEQUENCE [LARGE SCALE GENOMIC DNA]</scope>
    <source>
        <strain evidence="4">DSM 22270</strain>
    </source>
</reference>
<evidence type="ECO:0000256" key="1">
    <source>
        <dbReference type="ARBA" id="ARBA00006484"/>
    </source>
</evidence>
<dbReference type="SUPFAM" id="SSF51735">
    <property type="entry name" value="NAD(P)-binding Rossmann-fold domains"/>
    <property type="match status" value="1"/>
</dbReference>
<dbReference type="NCBIfam" id="NF005559">
    <property type="entry name" value="PRK07231.1"/>
    <property type="match status" value="1"/>
</dbReference>
<dbReference type="InterPro" id="IPR036291">
    <property type="entry name" value="NAD(P)-bd_dom_sf"/>
</dbReference>
<evidence type="ECO:0000313" key="3">
    <source>
        <dbReference type="EMBL" id="SKB43174.1"/>
    </source>
</evidence>
<comment type="similarity">
    <text evidence="1">Belongs to the short-chain dehydrogenases/reductases (SDR) family.</text>
</comment>
<dbReference type="PANTHER" id="PTHR24321:SF8">
    <property type="entry name" value="ESTRADIOL 17-BETA-DEHYDROGENASE 8-RELATED"/>
    <property type="match status" value="1"/>
</dbReference>
<dbReference type="Pfam" id="PF13561">
    <property type="entry name" value="adh_short_C2"/>
    <property type="match status" value="1"/>
</dbReference>
<evidence type="ECO:0000256" key="2">
    <source>
        <dbReference type="ARBA" id="ARBA00023002"/>
    </source>
</evidence>
<protein>
    <submittedName>
        <fullName evidence="3">NAD(P)-dependent dehydrogenase, short-chain alcohol dehydrogenase family</fullName>
    </submittedName>
</protein>
<dbReference type="OrthoDB" id="9788235at2"/>
<dbReference type="RefSeq" id="WP_082212710.1">
    <property type="nucleotide sequence ID" value="NZ_FUZA01000001.1"/>
</dbReference>
<dbReference type="PRINTS" id="PR00081">
    <property type="entry name" value="GDHRDH"/>
</dbReference>
<dbReference type="Proteomes" id="UP000190897">
    <property type="component" value="Unassembled WGS sequence"/>
</dbReference>
<dbReference type="PROSITE" id="PS00061">
    <property type="entry name" value="ADH_SHORT"/>
    <property type="match status" value="1"/>
</dbReference>
<proteinExistence type="inferred from homology"/>
<dbReference type="Gene3D" id="3.40.50.720">
    <property type="entry name" value="NAD(P)-binding Rossmann-like Domain"/>
    <property type="match status" value="1"/>
</dbReference>
<dbReference type="InterPro" id="IPR002347">
    <property type="entry name" value="SDR_fam"/>
</dbReference>
<evidence type="ECO:0000313" key="4">
    <source>
        <dbReference type="Proteomes" id="UP000190897"/>
    </source>
</evidence>
<dbReference type="GO" id="GO:0016491">
    <property type="term" value="F:oxidoreductase activity"/>
    <property type="evidence" value="ECO:0007669"/>
    <property type="project" value="UniProtKB-KW"/>
</dbReference>
<accession>A0A1T5B7B8</accession>
<name>A0A1T5B7B8_9BACT</name>
<dbReference type="PRINTS" id="PR00080">
    <property type="entry name" value="SDRFAMILY"/>
</dbReference>
<keyword evidence="4" id="KW-1185">Reference proteome</keyword>
<gene>
    <name evidence="3" type="ORF">SAMN05660293_00080</name>
</gene>
<dbReference type="FunFam" id="3.40.50.720:FF:000084">
    <property type="entry name" value="Short-chain dehydrogenase reductase"/>
    <property type="match status" value="1"/>
</dbReference>
<dbReference type="AlphaFoldDB" id="A0A1T5B7B8"/>
<keyword evidence="2" id="KW-0560">Oxidoreductase</keyword>
<dbReference type="PANTHER" id="PTHR24321">
    <property type="entry name" value="DEHYDROGENASES, SHORT CHAIN"/>
    <property type="match status" value="1"/>
</dbReference>
<dbReference type="STRING" id="651661.SAMN05660293_00080"/>
<organism evidence="3 4">
    <name type="scientific">Dyadobacter psychrophilus</name>
    <dbReference type="NCBI Taxonomy" id="651661"/>
    <lineage>
        <taxon>Bacteria</taxon>
        <taxon>Pseudomonadati</taxon>
        <taxon>Bacteroidota</taxon>
        <taxon>Cytophagia</taxon>
        <taxon>Cytophagales</taxon>
        <taxon>Spirosomataceae</taxon>
        <taxon>Dyadobacter</taxon>
    </lineage>
</organism>
<sequence>MQLLNKVAIVTGAGSGIGRSVALAYAAEGAKVVVSDVQQKEGLETVDMIKQAGGESFFFKADVSSPSDNAALVDAAVATYGALHIACNNAGIGGASAPVGEYPIEAWNKVIGINLSGVFYGMHYQIPAMLNTGGGAIVNMASILGNVGFANSPAYVAAKHGVVGLTKNIALEYGAKGIRANAVGPAFIKTPLLKDMDAGTLDWLVTKHPIGRLGEPEEVAELVLWLSSSKSSFVTGSYYPVDGGYLAG</sequence>